<dbReference type="SUPFAM" id="SSF48317">
    <property type="entry name" value="Acid phosphatase/Vanadium-dependent haloperoxidase"/>
    <property type="match status" value="1"/>
</dbReference>
<dbReference type="InterPro" id="IPR016119">
    <property type="entry name" value="Br/Cl_peroxidase_C"/>
</dbReference>
<keyword evidence="4" id="KW-1185">Reference proteome</keyword>
<protein>
    <recommendedName>
        <fullName evidence="2">Phosphatidic acid phosphatase type 2/haloperoxidase domain-containing protein</fullName>
    </recommendedName>
</protein>
<dbReference type="InterPro" id="IPR000326">
    <property type="entry name" value="PAP2/HPO"/>
</dbReference>
<organism evidence="3 4">
    <name type="scientific">Paenibacillus abyssi</name>
    <dbReference type="NCBI Taxonomy" id="1340531"/>
    <lineage>
        <taxon>Bacteria</taxon>
        <taxon>Bacillati</taxon>
        <taxon>Bacillota</taxon>
        <taxon>Bacilli</taxon>
        <taxon>Bacillales</taxon>
        <taxon>Paenibacillaceae</taxon>
        <taxon>Paenibacillus</taxon>
    </lineage>
</organism>
<evidence type="ECO:0000313" key="4">
    <source>
        <dbReference type="Proteomes" id="UP000644756"/>
    </source>
</evidence>
<comment type="caution">
    <text evidence="3">The sequence shown here is derived from an EMBL/GenBank/DDBJ whole genome shotgun (WGS) entry which is preliminary data.</text>
</comment>
<sequence length="266" mass="29099">MNKKQLTRYSILLTLIMIPLALSACGISKASNAGLGMGWVHETPVEPHAGEWKAMEMEDGKSFSVDAPPANDSEITKAELEELHEMAANRTAEDIELINHWASGIVSPNSHWFAITEEMIKKYKLTPPAAARVHAAVANAIYTASTAVYEAKYHYLRPRPTDLDPTLELPEGFKVPPHPSYPSGHSATAEAASTMLSYIFPHESAAFEKMSSDASISRMKAGIHFRSDIDAGNKLGQEVANDIIEKMKDDNAPLQYMEMSHGPAGH</sequence>
<dbReference type="GO" id="GO:0004601">
    <property type="term" value="F:peroxidase activity"/>
    <property type="evidence" value="ECO:0007669"/>
    <property type="project" value="InterPro"/>
</dbReference>
<evidence type="ECO:0000256" key="1">
    <source>
        <dbReference type="SAM" id="SignalP"/>
    </source>
</evidence>
<dbReference type="InterPro" id="IPR036938">
    <property type="entry name" value="PAP2/HPO_sf"/>
</dbReference>
<name>A0A917CYU7_9BACL</name>
<dbReference type="CDD" id="cd03380">
    <property type="entry name" value="PAP2_like_1"/>
    <property type="match status" value="1"/>
</dbReference>
<dbReference type="PROSITE" id="PS51257">
    <property type="entry name" value="PROKAR_LIPOPROTEIN"/>
    <property type="match status" value="1"/>
</dbReference>
<dbReference type="Proteomes" id="UP000644756">
    <property type="component" value="Unassembled WGS sequence"/>
</dbReference>
<feature type="chain" id="PRO_5038778201" description="Phosphatidic acid phosphatase type 2/haloperoxidase domain-containing protein" evidence="1">
    <location>
        <begin position="25"/>
        <end position="266"/>
    </location>
</feature>
<dbReference type="PANTHER" id="PTHR34599:SF1">
    <property type="entry name" value="PHOSPHATIDIC ACID PHOSPHATASE TYPE 2_HALOPEROXIDASE DOMAIN-CONTAINING PROTEIN"/>
    <property type="match status" value="1"/>
</dbReference>
<dbReference type="PANTHER" id="PTHR34599">
    <property type="entry name" value="PEROXIDASE-RELATED"/>
    <property type="match status" value="1"/>
</dbReference>
<accession>A0A917CYU7</accession>
<dbReference type="AlphaFoldDB" id="A0A917CYU7"/>
<dbReference type="RefSeq" id="WP_188530926.1">
    <property type="nucleotide sequence ID" value="NZ_BMGR01000006.1"/>
</dbReference>
<proteinExistence type="predicted"/>
<gene>
    <name evidence="3" type="ORF">GCM10010916_19930</name>
</gene>
<reference evidence="3" key="1">
    <citation type="journal article" date="2014" name="Int. J. Syst. Evol. Microbiol.">
        <title>Complete genome sequence of Corynebacterium casei LMG S-19264T (=DSM 44701T), isolated from a smear-ripened cheese.</title>
        <authorList>
            <consortium name="US DOE Joint Genome Institute (JGI-PGF)"/>
            <person name="Walter F."/>
            <person name="Albersmeier A."/>
            <person name="Kalinowski J."/>
            <person name="Ruckert C."/>
        </authorList>
    </citation>
    <scope>NUCLEOTIDE SEQUENCE</scope>
    <source>
        <strain evidence="3">CGMCC 1.12987</strain>
    </source>
</reference>
<feature type="domain" description="Phosphatidic acid phosphatase type 2/haloperoxidase" evidence="2">
    <location>
        <begin position="141"/>
        <end position="232"/>
    </location>
</feature>
<keyword evidence="1" id="KW-0732">Signal</keyword>
<evidence type="ECO:0000259" key="2">
    <source>
        <dbReference type="Pfam" id="PF01569"/>
    </source>
</evidence>
<dbReference type="Pfam" id="PF01569">
    <property type="entry name" value="PAP2"/>
    <property type="match status" value="1"/>
</dbReference>
<dbReference type="EMBL" id="BMGR01000006">
    <property type="protein sequence ID" value="GGG02855.1"/>
    <property type="molecule type" value="Genomic_DNA"/>
</dbReference>
<feature type="signal peptide" evidence="1">
    <location>
        <begin position="1"/>
        <end position="24"/>
    </location>
</feature>
<evidence type="ECO:0000313" key="3">
    <source>
        <dbReference type="EMBL" id="GGG02855.1"/>
    </source>
</evidence>
<dbReference type="Gene3D" id="1.10.606.10">
    <property type="entry name" value="Vanadium-containing Chloroperoxidase, domain 2"/>
    <property type="match status" value="1"/>
</dbReference>
<dbReference type="InterPro" id="IPR052559">
    <property type="entry name" value="V-haloperoxidase"/>
</dbReference>
<reference evidence="3" key="2">
    <citation type="submission" date="2020-09" db="EMBL/GenBank/DDBJ databases">
        <authorList>
            <person name="Sun Q."/>
            <person name="Zhou Y."/>
        </authorList>
    </citation>
    <scope>NUCLEOTIDE SEQUENCE</scope>
    <source>
        <strain evidence="3">CGMCC 1.12987</strain>
    </source>
</reference>